<dbReference type="eggNOG" id="COG2816">
    <property type="taxonomic scope" value="Bacteria"/>
</dbReference>
<dbReference type="PROSITE" id="PS00893">
    <property type="entry name" value="NUDIX_BOX"/>
    <property type="match status" value="1"/>
</dbReference>
<dbReference type="PANTHER" id="PTHR43046">
    <property type="entry name" value="GDP-MANNOSE MANNOSYL HYDROLASE"/>
    <property type="match status" value="1"/>
</dbReference>
<evidence type="ECO:0000256" key="2">
    <source>
        <dbReference type="ARBA" id="ARBA00022801"/>
    </source>
</evidence>
<dbReference type="Pfam" id="PF00293">
    <property type="entry name" value="NUDIX"/>
    <property type="match status" value="1"/>
</dbReference>
<dbReference type="AlphaFoldDB" id="K6XNK5"/>
<reference evidence="4 5" key="1">
    <citation type="journal article" date="2017" name="Antonie Van Leeuwenhoek">
        <title>Rhizobium rhizosphaerae sp. nov., a novel species isolated from rice rhizosphere.</title>
        <authorList>
            <person name="Zhao J.J."/>
            <person name="Zhang J."/>
            <person name="Zhang R.J."/>
            <person name="Zhang C.W."/>
            <person name="Yin H.Q."/>
            <person name="Zhang X.X."/>
        </authorList>
    </citation>
    <scope>NUCLEOTIDE SEQUENCE [LARGE SCALE GENOMIC DNA]</scope>
    <source>
        <strain evidence="4 5">E3</strain>
    </source>
</reference>
<feature type="domain" description="Nudix hydrolase" evidence="3">
    <location>
        <begin position="31"/>
        <end position="166"/>
    </location>
</feature>
<dbReference type="SUPFAM" id="SSF55811">
    <property type="entry name" value="Nudix"/>
    <property type="match status" value="1"/>
</dbReference>
<dbReference type="InterPro" id="IPR015797">
    <property type="entry name" value="NUDIX_hydrolase-like_dom_sf"/>
</dbReference>
<dbReference type="GO" id="GO:0016787">
    <property type="term" value="F:hydrolase activity"/>
    <property type="evidence" value="ECO:0007669"/>
    <property type="project" value="UniProtKB-KW"/>
</dbReference>
<dbReference type="InterPro" id="IPR000086">
    <property type="entry name" value="NUDIX_hydrolase_dom"/>
</dbReference>
<dbReference type="PANTHER" id="PTHR43046:SF14">
    <property type="entry name" value="MUTT_NUDIX FAMILY PROTEIN"/>
    <property type="match status" value="1"/>
</dbReference>
<organism evidence="4 5">
    <name type="scientific">Aliiglaciecola lipolytica E3</name>
    <dbReference type="NCBI Taxonomy" id="1127673"/>
    <lineage>
        <taxon>Bacteria</taxon>
        <taxon>Pseudomonadati</taxon>
        <taxon>Pseudomonadota</taxon>
        <taxon>Gammaproteobacteria</taxon>
        <taxon>Alteromonadales</taxon>
        <taxon>Alteromonadaceae</taxon>
        <taxon>Aliiglaciecola</taxon>
    </lineage>
</organism>
<dbReference type="RefSeq" id="WP_008843081.1">
    <property type="nucleotide sequence ID" value="NZ_BAEN01000015.1"/>
</dbReference>
<comment type="caution">
    <text evidence="4">The sequence shown here is derived from an EMBL/GenBank/DDBJ whole genome shotgun (WGS) entry which is preliminary data.</text>
</comment>
<protein>
    <recommendedName>
        <fullName evidence="3">Nudix hydrolase domain-containing protein</fullName>
    </recommendedName>
</protein>
<evidence type="ECO:0000313" key="4">
    <source>
        <dbReference type="EMBL" id="GAC13261.1"/>
    </source>
</evidence>
<comment type="cofactor">
    <cofactor evidence="1">
        <name>Mg(2+)</name>
        <dbReference type="ChEBI" id="CHEBI:18420"/>
    </cofactor>
</comment>
<gene>
    <name evidence="4" type="ORF">GLIP_0615</name>
</gene>
<dbReference type="Proteomes" id="UP000006334">
    <property type="component" value="Unassembled WGS sequence"/>
</dbReference>
<sequence>MFPYCPQCKSAKINFDSQRYWVCSDCDFVYFHNTAAGVAAIIRYENELLFTVRAKEPGKGKLDLPGGFVDYHESLEQGLSRELEEELGLIIQPSQWRYFCSFPNQYLYKKINYQTIDSVFICHLTEKPKLNLEAHEISDVNWLDIEHVKCSEMAFQSLAKAVENFIQDINT</sequence>
<proteinExistence type="predicted"/>
<name>K6XNK5_9ALTE</name>
<accession>K6XNK5</accession>
<dbReference type="PROSITE" id="PS51462">
    <property type="entry name" value="NUDIX"/>
    <property type="match status" value="1"/>
</dbReference>
<dbReference type="Gene3D" id="3.90.79.10">
    <property type="entry name" value="Nucleoside Triphosphate Pyrophosphohydrolase"/>
    <property type="match status" value="1"/>
</dbReference>
<evidence type="ECO:0000313" key="5">
    <source>
        <dbReference type="Proteomes" id="UP000006334"/>
    </source>
</evidence>
<dbReference type="CDD" id="cd04681">
    <property type="entry name" value="NUDIX_Hydrolase"/>
    <property type="match status" value="1"/>
</dbReference>
<dbReference type="STRING" id="1127673.GLIP_0615"/>
<dbReference type="InterPro" id="IPR020084">
    <property type="entry name" value="NUDIX_hydrolase_CS"/>
</dbReference>
<evidence type="ECO:0000259" key="3">
    <source>
        <dbReference type="PROSITE" id="PS51462"/>
    </source>
</evidence>
<dbReference type="OrthoDB" id="542521at2"/>
<keyword evidence="5" id="KW-1185">Reference proteome</keyword>
<dbReference type="EMBL" id="BAEN01000015">
    <property type="protein sequence ID" value="GAC13261.1"/>
    <property type="molecule type" value="Genomic_DNA"/>
</dbReference>
<keyword evidence="2" id="KW-0378">Hydrolase</keyword>
<evidence type="ECO:0000256" key="1">
    <source>
        <dbReference type="ARBA" id="ARBA00001946"/>
    </source>
</evidence>